<evidence type="ECO:0000256" key="1">
    <source>
        <dbReference type="SAM" id="Phobius"/>
    </source>
</evidence>
<feature type="transmembrane region" description="Helical" evidence="1">
    <location>
        <begin position="32"/>
        <end position="49"/>
    </location>
</feature>
<evidence type="ECO:0000313" key="2">
    <source>
        <dbReference type="EMBL" id="JAE17447.1"/>
    </source>
</evidence>
<sequence>MLFRTIPSEFDLKQWSCVGIENRMYIFPSGRWLVHISFCLFGVLVCLIVS</sequence>
<dbReference type="EMBL" id="GBRH01180449">
    <property type="protein sequence ID" value="JAE17447.1"/>
    <property type="molecule type" value="Transcribed_RNA"/>
</dbReference>
<keyword evidence="1" id="KW-1133">Transmembrane helix</keyword>
<organism evidence="2">
    <name type="scientific">Arundo donax</name>
    <name type="common">Giant reed</name>
    <name type="synonym">Donax arundinaceus</name>
    <dbReference type="NCBI Taxonomy" id="35708"/>
    <lineage>
        <taxon>Eukaryota</taxon>
        <taxon>Viridiplantae</taxon>
        <taxon>Streptophyta</taxon>
        <taxon>Embryophyta</taxon>
        <taxon>Tracheophyta</taxon>
        <taxon>Spermatophyta</taxon>
        <taxon>Magnoliopsida</taxon>
        <taxon>Liliopsida</taxon>
        <taxon>Poales</taxon>
        <taxon>Poaceae</taxon>
        <taxon>PACMAD clade</taxon>
        <taxon>Arundinoideae</taxon>
        <taxon>Arundineae</taxon>
        <taxon>Arundo</taxon>
    </lineage>
</organism>
<proteinExistence type="predicted"/>
<accession>A0A0A9FYV2</accession>
<name>A0A0A9FYV2_ARUDO</name>
<dbReference type="AlphaFoldDB" id="A0A0A9FYV2"/>
<keyword evidence="1" id="KW-0812">Transmembrane</keyword>
<reference evidence="2" key="1">
    <citation type="submission" date="2014-09" db="EMBL/GenBank/DDBJ databases">
        <authorList>
            <person name="Magalhaes I.L.F."/>
            <person name="Oliveira U."/>
            <person name="Santos F.R."/>
            <person name="Vidigal T.H.D.A."/>
            <person name="Brescovit A.D."/>
            <person name="Santos A.J."/>
        </authorList>
    </citation>
    <scope>NUCLEOTIDE SEQUENCE</scope>
    <source>
        <tissue evidence="2">Shoot tissue taken approximately 20 cm above the soil surface</tissue>
    </source>
</reference>
<protein>
    <submittedName>
        <fullName evidence="2">Uncharacterized protein</fullName>
    </submittedName>
</protein>
<reference evidence="2" key="2">
    <citation type="journal article" date="2015" name="Data Brief">
        <title>Shoot transcriptome of the giant reed, Arundo donax.</title>
        <authorList>
            <person name="Barrero R.A."/>
            <person name="Guerrero F.D."/>
            <person name="Moolhuijzen P."/>
            <person name="Goolsby J.A."/>
            <person name="Tidwell J."/>
            <person name="Bellgard S.E."/>
            <person name="Bellgard M.I."/>
        </authorList>
    </citation>
    <scope>NUCLEOTIDE SEQUENCE</scope>
    <source>
        <tissue evidence="2">Shoot tissue taken approximately 20 cm above the soil surface</tissue>
    </source>
</reference>
<keyword evidence="1" id="KW-0472">Membrane</keyword>